<dbReference type="AlphaFoldDB" id="A0A931B7J9"/>
<feature type="region of interest" description="Disordered" evidence="1">
    <location>
        <begin position="41"/>
        <end position="61"/>
    </location>
</feature>
<name>A0A931B7J9_9ACTN</name>
<dbReference type="RefSeq" id="WP_196197740.1">
    <property type="nucleotide sequence ID" value="NZ_JADPRT010000017.1"/>
</dbReference>
<dbReference type="Proteomes" id="UP000657385">
    <property type="component" value="Unassembled WGS sequence"/>
</dbReference>
<evidence type="ECO:0000256" key="1">
    <source>
        <dbReference type="SAM" id="MobiDB-lite"/>
    </source>
</evidence>
<evidence type="ECO:0000313" key="2">
    <source>
        <dbReference type="EMBL" id="MBF9072569.1"/>
    </source>
</evidence>
<organism evidence="2 3">
    <name type="scientific">Streptacidiphilus fuscans</name>
    <dbReference type="NCBI Taxonomy" id="2789292"/>
    <lineage>
        <taxon>Bacteria</taxon>
        <taxon>Bacillati</taxon>
        <taxon>Actinomycetota</taxon>
        <taxon>Actinomycetes</taxon>
        <taxon>Kitasatosporales</taxon>
        <taxon>Streptomycetaceae</taxon>
        <taxon>Streptacidiphilus</taxon>
    </lineage>
</organism>
<evidence type="ECO:0000313" key="3">
    <source>
        <dbReference type="Proteomes" id="UP000657385"/>
    </source>
</evidence>
<comment type="caution">
    <text evidence="2">The sequence shown here is derived from an EMBL/GenBank/DDBJ whole genome shotgun (WGS) entry which is preliminary data.</text>
</comment>
<gene>
    <name evidence="2" type="ORF">I2501_31585</name>
</gene>
<keyword evidence="3" id="KW-1185">Reference proteome</keyword>
<accession>A0A931B7J9</accession>
<reference evidence="2" key="1">
    <citation type="submission" date="2020-11" db="EMBL/GenBank/DDBJ databases">
        <title>Isolation and identification of active actinomycetes.</title>
        <authorList>
            <person name="Yu B."/>
        </authorList>
    </citation>
    <scope>NUCLEOTIDE SEQUENCE</scope>
    <source>
        <strain evidence="2">NEAU-YB345</strain>
    </source>
</reference>
<proteinExistence type="predicted"/>
<dbReference type="EMBL" id="JADPRT010000017">
    <property type="protein sequence ID" value="MBF9072569.1"/>
    <property type="molecule type" value="Genomic_DNA"/>
</dbReference>
<protein>
    <submittedName>
        <fullName evidence="2">Uncharacterized protein</fullName>
    </submittedName>
</protein>
<sequence length="104" mass="11538">MADQLYLNGLTGKGFQLFQQYQDALGRVSRDVTAIREDRIRYGGNPDEDPTAAAFKQQTEPEEEYTQQLVDGFTEQLGATSQNGGHVVNSLFEIGDDTHVPTTE</sequence>